<dbReference type="PANTHER" id="PTHR11066">
    <property type="entry name" value="ACYL-COA THIOESTERASE"/>
    <property type="match status" value="1"/>
</dbReference>
<protein>
    <submittedName>
        <fullName evidence="5">Unannotated protein</fullName>
    </submittedName>
</protein>
<evidence type="ECO:0000256" key="2">
    <source>
        <dbReference type="ARBA" id="ARBA00022801"/>
    </source>
</evidence>
<dbReference type="GO" id="GO:0006637">
    <property type="term" value="P:acyl-CoA metabolic process"/>
    <property type="evidence" value="ECO:0007669"/>
    <property type="project" value="InterPro"/>
</dbReference>
<evidence type="ECO:0000256" key="1">
    <source>
        <dbReference type="ARBA" id="ARBA00006538"/>
    </source>
</evidence>
<evidence type="ECO:0000313" key="8">
    <source>
        <dbReference type="EMBL" id="CAB4950670.1"/>
    </source>
</evidence>
<dbReference type="EMBL" id="CAESGF010000033">
    <property type="protein sequence ID" value="CAB4365488.1"/>
    <property type="molecule type" value="Genomic_DNA"/>
</dbReference>
<organism evidence="5">
    <name type="scientific">freshwater metagenome</name>
    <dbReference type="NCBI Taxonomy" id="449393"/>
    <lineage>
        <taxon>unclassified sequences</taxon>
        <taxon>metagenomes</taxon>
        <taxon>ecological metagenomes</taxon>
    </lineage>
</organism>
<evidence type="ECO:0000259" key="3">
    <source>
        <dbReference type="Pfam" id="PF02551"/>
    </source>
</evidence>
<dbReference type="AlphaFoldDB" id="A0A6J6ABC7"/>
<dbReference type="InterPro" id="IPR029069">
    <property type="entry name" value="HotDog_dom_sf"/>
</dbReference>
<name>A0A6J6ABC7_9ZZZZ</name>
<dbReference type="Gene3D" id="2.40.160.210">
    <property type="entry name" value="Acyl-CoA thioesterase, double hotdog domain"/>
    <property type="match status" value="1"/>
</dbReference>
<dbReference type="Pfam" id="PF13622">
    <property type="entry name" value="4HBT_3"/>
    <property type="match status" value="1"/>
</dbReference>
<dbReference type="CDD" id="cd03445">
    <property type="entry name" value="Thioesterase_II_repeat2"/>
    <property type="match status" value="1"/>
</dbReference>
<dbReference type="CDD" id="cd03444">
    <property type="entry name" value="Thioesterase_II_repeat1"/>
    <property type="match status" value="1"/>
</dbReference>
<dbReference type="GO" id="GO:0009062">
    <property type="term" value="P:fatty acid catabolic process"/>
    <property type="evidence" value="ECO:0007669"/>
    <property type="project" value="TreeGrafter"/>
</dbReference>
<proteinExistence type="inferred from homology"/>
<comment type="similarity">
    <text evidence="1">Belongs to the C/M/P thioester hydrolase family.</text>
</comment>
<reference evidence="5" key="1">
    <citation type="submission" date="2020-05" db="EMBL/GenBank/DDBJ databases">
        <authorList>
            <person name="Chiriac C."/>
            <person name="Salcher M."/>
            <person name="Ghai R."/>
            <person name="Kavagutti S V."/>
        </authorList>
    </citation>
    <scope>NUCLEOTIDE SEQUENCE</scope>
</reference>
<evidence type="ECO:0000313" key="7">
    <source>
        <dbReference type="EMBL" id="CAB4852992.1"/>
    </source>
</evidence>
<evidence type="ECO:0000313" key="5">
    <source>
        <dbReference type="EMBL" id="CAB4365488.1"/>
    </source>
</evidence>
<dbReference type="SUPFAM" id="SSF54637">
    <property type="entry name" value="Thioesterase/thiol ester dehydrase-isomerase"/>
    <property type="match status" value="2"/>
</dbReference>
<evidence type="ECO:0000313" key="6">
    <source>
        <dbReference type="EMBL" id="CAB4748415.1"/>
    </source>
</evidence>
<evidence type="ECO:0000259" key="4">
    <source>
        <dbReference type="Pfam" id="PF13622"/>
    </source>
</evidence>
<dbReference type="InterPro" id="IPR042171">
    <property type="entry name" value="Acyl-CoA_hotdog"/>
</dbReference>
<keyword evidence="2" id="KW-0378">Hydrolase</keyword>
<dbReference type="PANTHER" id="PTHR11066:SF34">
    <property type="entry name" value="ACYL-COENZYME A THIOESTERASE 8"/>
    <property type="match status" value="1"/>
</dbReference>
<dbReference type="EMBL" id="CAEZYF010000037">
    <property type="protein sequence ID" value="CAB4748415.1"/>
    <property type="molecule type" value="Genomic_DNA"/>
</dbReference>
<dbReference type="EMBL" id="CAFBMT010000022">
    <property type="protein sequence ID" value="CAB4950670.1"/>
    <property type="molecule type" value="Genomic_DNA"/>
</dbReference>
<feature type="domain" description="Acyl-CoA thioesterase 2 C-terminal" evidence="3">
    <location>
        <begin position="163"/>
        <end position="266"/>
    </location>
</feature>
<dbReference type="EMBL" id="CAFBOL010000163">
    <property type="protein sequence ID" value="CAB5020302.1"/>
    <property type="molecule type" value="Genomic_DNA"/>
</dbReference>
<sequence length="278" mass="30705">MAIVTLDALLNCLDLTEVEPGAWTGPHLQMDYRRIFGGQLLAQAIALGTKTSPGKTVKSISVAFPREGSLDGPLEYLLDQTQTGRTFATRHLTAAQDGKIFFEALISLHDDQEVGLEHQDAMPDVPGPDESLPMDPGMIPWEIRVVDGVDLSARTRGPARFSFWMRVSDRRLPDDPMVHQALMAHATDLTIIGTALRPHDGYSQADTMVTLHTAVTTHQVWFHRRFRMDDWLLVDQHSPVTAGGRAFGLGHVYTRDGVLVASIAQESMIRLIDTPAPH</sequence>
<dbReference type="EMBL" id="CAFBIY010000183">
    <property type="protein sequence ID" value="CAB4852992.1"/>
    <property type="molecule type" value="Genomic_DNA"/>
</dbReference>
<dbReference type="GO" id="GO:0047617">
    <property type="term" value="F:fatty acyl-CoA hydrolase activity"/>
    <property type="evidence" value="ECO:0007669"/>
    <property type="project" value="InterPro"/>
</dbReference>
<gene>
    <name evidence="6" type="ORF">UFOPK2656_03385</name>
    <name evidence="7" type="ORF">UFOPK3267_02516</name>
    <name evidence="8" type="ORF">UFOPK3651_02823</name>
    <name evidence="9" type="ORF">UFOPK3931_03313</name>
    <name evidence="5" type="ORF">UFOPK4189_03232</name>
</gene>
<accession>A0A6J6ABC7</accession>
<feature type="domain" description="Acyl-CoA thioesterase-like N-terminal HotDog" evidence="4">
    <location>
        <begin position="34"/>
        <end position="108"/>
    </location>
</feature>
<dbReference type="InterPro" id="IPR025652">
    <property type="entry name" value="TesB_C"/>
</dbReference>
<dbReference type="InterPro" id="IPR049449">
    <property type="entry name" value="TesB_ACOT8-like_N"/>
</dbReference>
<evidence type="ECO:0000313" key="9">
    <source>
        <dbReference type="EMBL" id="CAB5020302.1"/>
    </source>
</evidence>
<dbReference type="InterPro" id="IPR003703">
    <property type="entry name" value="Acyl_CoA_thio"/>
</dbReference>
<dbReference type="Pfam" id="PF02551">
    <property type="entry name" value="Acyl_CoA_thio"/>
    <property type="match status" value="1"/>
</dbReference>